<dbReference type="AlphaFoldDB" id="A0A1D6H1E2"/>
<comment type="similarity">
    <text evidence="1">Belongs to the peptidase A1 family.</text>
</comment>
<organism evidence="5">
    <name type="scientific">Zea mays</name>
    <name type="common">Maize</name>
    <dbReference type="NCBI Taxonomy" id="4577"/>
    <lineage>
        <taxon>Eukaryota</taxon>
        <taxon>Viridiplantae</taxon>
        <taxon>Streptophyta</taxon>
        <taxon>Embryophyta</taxon>
        <taxon>Tracheophyta</taxon>
        <taxon>Spermatophyta</taxon>
        <taxon>Magnoliopsida</taxon>
        <taxon>Liliopsida</taxon>
        <taxon>Poales</taxon>
        <taxon>Poaceae</taxon>
        <taxon>PACMAD clade</taxon>
        <taxon>Panicoideae</taxon>
        <taxon>Andropogonodae</taxon>
        <taxon>Andropogoneae</taxon>
        <taxon>Tripsacinae</taxon>
        <taxon>Zea</taxon>
    </lineage>
</organism>
<dbReference type="InterPro" id="IPR021109">
    <property type="entry name" value="Peptidase_aspartic_dom_sf"/>
</dbReference>
<dbReference type="InterPro" id="IPR032861">
    <property type="entry name" value="TAXi_N"/>
</dbReference>
<evidence type="ECO:0000256" key="3">
    <source>
        <dbReference type="ARBA" id="ARBA00022801"/>
    </source>
</evidence>
<keyword evidence="2" id="KW-0645">Protease</keyword>
<dbReference type="PANTHER" id="PTHR47967">
    <property type="entry name" value="OS07G0603500 PROTEIN-RELATED"/>
    <property type="match status" value="1"/>
</dbReference>
<protein>
    <recommendedName>
        <fullName evidence="4">Xylanase inhibitor N-terminal domain-containing protein</fullName>
    </recommendedName>
</protein>
<gene>
    <name evidence="5" type="ORF">ZEAMMB73_Zm00001d015335</name>
</gene>
<evidence type="ECO:0000256" key="2">
    <source>
        <dbReference type="ARBA" id="ARBA00022670"/>
    </source>
</evidence>
<name>A0A1D6H1E2_MAIZE</name>
<dbReference type="Pfam" id="PF14543">
    <property type="entry name" value="TAXi_N"/>
    <property type="match status" value="1"/>
</dbReference>
<dbReference type="GO" id="GO:0008233">
    <property type="term" value="F:peptidase activity"/>
    <property type="evidence" value="ECO:0007669"/>
    <property type="project" value="UniProtKB-KW"/>
</dbReference>
<sequence length="169" mass="18204">MPGILDIASQLVWWQLVRALQQRRRLPSGAHLPAQQLGHLRAPSPAVPGLLFGCSSASAGDYSSASGVFGFSRGPLSLVSQLQIYWFSYFWASDSDGSSWFGFGFDSETQTKNSRSTPLIPSVVTPYSETCAQLSLDVEAPTAAASSPHSLVSHTTKILCLLAAWLLLF</sequence>
<keyword evidence="3" id="KW-0378">Hydrolase</keyword>
<reference evidence="5" key="1">
    <citation type="submission" date="2015-12" db="EMBL/GenBank/DDBJ databases">
        <title>Update maize B73 reference genome by single molecule sequencing technologies.</title>
        <authorList>
            <consortium name="Maize Genome Sequencing Project"/>
            <person name="Ware D."/>
        </authorList>
    </citation>
    <scope>NUCLEOTIDE SEQUENCE</scope>
    <source>
        <tissue evidence="5">Seedling</tissue>
    </source>
</reference>
<proteinExistence type="inferred from homology"/>
<dbReference type="InParanoid" id="A0A1D6H1E2"/>
<dbReference type="InterPro" id="IPR051708">
    <property type="entry name" value="Plant_Aspart_Prot_A1"/>
</dbReference>
<accession>A0A1D6H1E2</accession>
<evidence type="ECO:0000259" key="4">
    <source>
        <dbReference type="Pfam" id="PF14543"/>
    </source>
</evidence>
<feature type="domain" description="Xylanase inhibitor N-terminal" evidence="4">
    <location>
        <begin position="43"/>
        <end position="104"/>
    </location>
</feature>
<dbReference type="EMBL" id="CM000781">
    <property type="protein sequence ID" value="AQK68698.1"/>
    <property type="molecule type" value="Genomic_DNA"/>
</dbReference>
<dbReference type="Gene3D" id="2.40.70.10">
    <property type="entry name" value="Acid Proteases"/>
    <property type="match status" value="1"/>
</dbReference>
<dbReference type="GO" id="GO:0006508">
    <property type="term" value="P:proteolysis"/>
    <property type="evidence" value="ECO:0007669"/>
    <property type="project" value="UniProtKB-KW"/>
</dbReference>
<dbReference type="PANTHER" id="PTHR47967:SF85">
    <property type="entry name" value="OS05G0384300 PROTEIN"/>
    <property type="match status" value="1"/>
</dbReference>
<evidence type="ECO:0000256" key="1">
    <source>
        <dbReference type="ARBA" id="ARBA00007447"/>
    </source>
</evidence>
<evidence type="ECO:0000313" key="5">
    <source>
        <dbReference type="EMBL" id="AQK68698.1"/>
    </source>
</evidence>
<dbReference type="SUPFAM" id="SSF50630">
    <property type="entry name" value="Acid proteases"/>
    <property type="match status" value="1"/>
</dbReference>